<feature type="region of interest" description="Disordered" evidence="16">
    <location>
        <begin position="533"/>
        <end position="557"/>
    </location>
</feature>
<keyword evidence="11" id="KW-0735">Signal-anchor</keyword>
<dbReference type="Gene3D" id="2.60.120.920">
    <property type="match status" value="1"/>
</dbReference>
<comment type="subcellular location">
    <subcellularLocation>
        <location evidence="2">Endosome membrane</location>
        <topology evidence="2">Single-pass type II membrane protein</topology>
    </subcellularLocation>
    <subcellularLocation>
        <location evidence="1">Vacuole membrane</location>
        <topology evidence="1">Single-pass type II membrane protein</topology>
    </subcellularLocation>
</comment>
<dbReference type="InterPro" id="IPR043136">
    <property type="entry name" value="B30.2/SPRY_sf"/>
</dbReference>
<evidence type="ECO:0000313" key="20">
    <source>
        <dbReference type="Proteomes" id="UP001280581"/>
    </source>
</evidence>
<feature type="compositionally biased region" description="Polar residues" evidence="16">
    <location>
        <begin position="534"/>
        <end position="557"/>
    </location>
</feature>
<keyword evidence="14" id="KW-0325">Glycoprotein</keyword>
<evidence type="ECO:0000256" key="13">
    <source>
        <dbReference type="ARBA" id="ARBA00023136"/>
    </source>
</evidence>
<dbReference type="InterPro" id="IPR050618">
    <property type="entry name" value="Ubq-SigPath_Reg"/>
</dbReference>
<dbReference type="InterPro" id="IPR003877">
    <property type="entry name" value="SPRY_dom"/>
</dbReference>
<keyword evidence="7" id="KW-0926">Vacuole</keyword>
<keyword evidence="12 17" id="KW-1133">Transmembrane helix</keyword>
<dbReference type="PROSITE" id="PS50188">
    <property type="entry name" value="B302_SPRY"/>
    <property type="match status" value="1"/>
</dbReference>
<dbReference type="InterPro" id="IPR035780">
    <property type="entry name" value="SPRY_Ssh4-like"/>
</dbReference>
<keyword evidence="20" id="KW-1185">Reference proteome</keyword>
<evidence type="ECO:0000313" key="19">
    <source>
        <dbReference type="EMBL" id="KAK3209103.1"/>
    </source>
</evidence>
<dbReference type="SMART" id="SM00449">
    <property type="entry name" value="SPRY"/>
    <property type="match status" value="1"/>
</dbReference>
<dbReference type="CDD" id="cd12910">
    <property type="entry name" value="SPRY_SSH4_like"/>
    <property type="match status" value="1"/>
</dbReference>
<dbReference type="GO" id="GO:0010008">
    <property type="term" value="C:endosome membrane"/>
    <property type="evidence" value="ECO:0007669"/>
    <property type="project" value="UniProtKB-SubCell"/>
</dbReference>
<keyword evidence="6" id="KW-0813">Transport</keyword>
<gene>
    <name evidence="19" type="ORF">GRF29_69g804209</name>
</gene>
<evidence type="ECO:0000256" key="17">
    <source>
        <dbReference type="SAM" id="Phobius"/>
    </source>
</evidence>
<feature type="compositionally biased region" description="Polar residues" evidence="16">
    <location>
        <begin position="607"/>
        <end position="621"/>
    </location>
</feature>
<evidence type="ECO:0000256" key="15">
    <source>
        <dbReference type="ARBA" id="ARBA00025244"/>
    </source>
</evidence>
<keyword evidence="10" id="KW-0653">Protein transport</keyword>
<protein>
    <recommendedName>
        <fullName evidence="5">Protein SSH4</fullName>
    </recommendedName>
    <alternativeName>
        <fullName evidence="4">Protein ssh4</fullName>
    </alternativeName>
</protein>
<evidence type="ECO:0000256" key="11">
    <source>
        <dbReference type="ARBA" id="ARBA00022968"/>
    </source>
</evidence>
<reference evidence="19 20" key="1">
    <citation type="submission" date="2021-02" db="EMBL/GenBank/DDBJ databases">
        <title>Genome assembly of Pseudopithomyces chartarum.</title>
        <authorList>
            <person name="Jauregui R."/>
            <person name="Singh J."/>
            <person name="Voisey C."/>
        </authorList>
    </citation>
    <scope>NUCLEOTIDE SEQUENCE [LARGE SCALE GENOMIC DNA]</scope>
    <source>
        <strain evidence="19 20">AGR01</strain>
    </source>
</reference>
<evidence type="ECO:0000256" key="1">
    <source>
        <dbReference type="ARBA" id="ARBA00004576"/>
    </source>
</evidence>
<dbReference type="PANTHER" id="PTHR12864">
    <property type="entry name" value="RAN BINDING PROTEIN 9-RELATED"/>
    <property type="match status" value="1"/>
</dbReference>
<feature type="region of interest" description="Disordered" evidence="16">
    <location>
        <begin position="592"/>
        <end position="684"/>
    </location>
</feature>
<evidence type="ECO:0000256" key="4">
    <source>
        <dbReference type="ARBA" id="ARBA00016528"/>
    </source>
</evidence>
<evidence type="ECO:0000256" key="2">
    <source>
        <dbReference type="ARBA" id="ARBA00004639"/>
    </source>
</evidence>
<dbReference type="GO" id="GO:0015031">
    <property type="term" value="P:protein transport"/>
    <property type="evidence" value="ECO:0007669"/>
    <property type="project" value="UniProtKB-KW"/>
</dbReference>
<evidence type="ECO:0000256" key="5">
    <source>
        <dbReference type="ARBA" id="ARBA00017626"/>
    </source>
</evidence>
<evidence type="ECO:0000256" key="12">
    <source>
        <dbReference type="ARBA" id="ARBA00022989"/>
    </source>
</evidence>
<evidence type="ECO:0000259" key="18">
    <source>
        <dbReference type="PROSITE" id="PS50188"/>
    </source>
</evidence>
<evidence type="ECO:0000256" key="16">
    <source>
        <dbReference type="SAM" id="MobiDB-lite"/>
    </source>
</evidence>
<dbReference type="EMBL" id="WVTA01000006">
    <property type="protein sequence ID" value="KAK3209103.1"/>
    <property type="molecule type" value="Genomic_DNA"/>
</dbReference>
<dbReference type="GO" id="GO:0005774">
    <property type="term" value="C:vacuolar membrane"/>
    <property type="evidence" value="ECO:0007669"/>
    <property type="project" value="UniProtKB-SubCell"/>
</dbReference>
<sequence>MLLVYHGRNALAAGKLAVSSAHEAAAAGEGKLEALCNGDGIAQWRTPALRAPDPVHPSQRSAGAALTVAVASLPCCTHHRRRPPASLLSPPAPIVRHQLRNLAGPRWIHGFTSSLPGTAQVTASTAVTSATSQLALEDPLTPPPQRPAPVHRYFFMSARDAPQALSPPTTLYSMYRASHTRLAQPALAHETAYHEPVRIQRSLGDLSSTVKGIMIGIFSVLGAAGAILIVAAIVYYFRYTQQGRIFLDRLSRPGEYDDEQQFAKEEAEALDDMDDIQRAEYLRAKAFIQANPPESVQTDISLSQFLAIQEKGVSAWEFEPELEIANCFVEGRTEIEFFDSECSVQSNLPIPKQNEVYYWEAKIYDKPDSTNVAIGVTTKPYPLFRLPGFHKYSIAYTSHGSRRHNQPFSPTPYGPAYVQGDVIGVGYRPRTGTIFFTRNGKKLDDVAHGLKTQNFFPTVGANGPCQVHVNFGQMGFVFIEANVKKWGLAPMTGSLAPPPPYGSEQGSILLDSGREGVREGMAGNYISAGFGHARTSSQQMRLGRHQPTSPGPQRSPTDISLAQLSLVDSNEEYDVGEGTSAEAGRHETVHGLGFLQPGELPPEYSSPVGSPNISSAASHSESYWDEHAPLLQQPQPQHVPQDHPPIPTYDAAVRDSPAPELPQVRVRSATETSRTRRGRDQQRS</sequence>
<keyword evidence="8 17" id="KW-0812">Transmembrane</keyword>
<dbReference type="SUPFAM" id="SSF49899">
    <property type="entry name" value="Concanavalin A-like lectins/glucanases"/>
    <property type="match status" value="1"/>
</dbReference>
<evidence type="ECO:0000256" key="8">
    <source>
        <dbReference type="ARBA" id="ARBA00022692"/>
    </source>
</evidence>
<organism evidence="19 20">
    <name type="scientific">Pseudopithomyces chartarum</name>
    <dbReference type="NCBI Taxonomy" id="1892770"/>
    <lineage>
        <taxon>Eukaryota</taxon>
        <taxon>Fungi</taxon>
        <taxon>Dikarya</taxon>
        <taxon>Ascomycota</taxon>
        <taxon>Pezizomycotina</taxon>
        <taxon>Dothideomycetes</taxon>
        <taxon>Pleosporomycetidae</taxon>
        <taxon>Pleosporales</taxon>
        <taxon>Massarineae</taxon>
        <taxon>Didymosphaeriaceae</taxon>
        <taxon>Pseudopithomyces</taxon>
    </lineage>
</organism>
<feature type="domain" description="B30.2/SPRY" evidence="18">
    <location>
        <begin position="280"/>
        <end position="476"/>
    </location>
</feature>
<dbReference type="Proteomes" id="UP001280581">
    <property type="component" value="Unassembled WGS sequence"/>
</dbReference>
<comment type="function">
    <text evidence="15">Components of the endosome-vacuole trafficking pathway that regulates nutrient transport. May be involved in processes which determine whether plasma membrane proteins are degraded or routed to the plasma membrane.</text>
</comment>
<comment type="similarity">
    <text evidence="3">Belongs to the SSH4 family.</text>
</comment>
<evidence type="ECO:0000256" key="9">
    <source>
        <dbReference type="ARBA" id="ARBA00022753"/>
    </source>
</evidence>
<keyword evidence="9" id="KW-0967">Endosome</keyword>
<evidence type="ECO:0000256" key="7">
    <source>
        <dbReference type="ARBA" id="ARBA00022554"/>
    </source>
</evidence>
<comment type="caution">
    <text evidence="19">The sequence shown here is derived from an EMBL/GenBank/DDBJ whole genome shotgun (WGS) entry which is preliminary data.</text>
</comment>
<dbReference type="FunFam" id="2.60.120.920:FF:000065">
    <property type="entry name" value="Ear1p"/>
    <property type="match status" value="1"/>
</dbReference>
<proteinExistence type="inferred from homology"/>
<keyword evidence="13 17" id="KW-0472">Membrane</keyword>
<dbReference type="InterPro" id="IPR001870">
    <property type="entry name" value="B30.2/SPRY"/>
</dbReference>
<evidence type="ECO:0000256" key="6">
    <source>
        <dbReference type="ARBA" id="ARBA00022448"/>
    </source>
</evidence>
<feature type="compositionally biased region" description="Low complexity" evidence="16">
    <location>
        <begin position="629"/>
        <end position="639"/>
    </location>
</feature>
<dbReference type="Pfam" id="PF00622">
    <property type="entry name" value="SPRY"/>
    <property type="match status" value="1"/>
</dbReference>
<evidence type="ECO:0000256" key="14">
    <source>
        <dbReference type="ARBA" id="ARBA00023180"/>
    </source>
</evidence>
<evidence type="ECO:0000256" key="10">
    <source>
        <dbReference type="ARBA" id="ARBA00022927"/>
    </source>
</evidence>
<feature type="transmembrane region" description="Helical" evidence="17">
    <location>
        <begin position="213"/>
        <end position="237"/>
    </location>
</feature>
<dbReference type="InterPro" id="IPR013320">
    <property type="entry name" value="ConA-like_dom_sf"/>
</dbReference>
<accession>A0AAN6RGD2</accession>
<name>A0AAN6RGD2_9PLEO</name>
<dbReference type="AlphaFoldDB" id="A0AAN6RGD2"/>
<evidence type="ECO:0000256" key="3">
    <source>
        <dbReference type="ARBA" id="ARBA00006990"/>
    </source>
</evidence>